<dbReference type="Gene3D" id="1.10.287.10">
    <property type="entry name" value="S15/NS1, RNA-binding"/>
    <property type="match status" value="1"/>
</dbReference>
<dbReference type="InterPro" id="IPR000589">
    <property type="entry name" value="Ribosomal_uS15"/>
</dbReference>
<organism evidence="6">
    <name type="scientific">Welwitschia mirabilis</name>
    <name type="common">Tree tumbo</name>
    <name type="synonym">Welwitschia bainesii</name>
    <dbReference type="NCBI Taxonomy" id="3377"/>
    <lineage>
        <taxon>Eukaryota</taxon>
        <taxon>Viridiplantae</taxon>
        <taxon>Streptophyta</taxon>
        <taxon>Embryophyta</taxon>
        <taxon>Tracheophyta</taxon>
        <taxon>Spermatophyta</taxon>
        <taxon>Gnetopsida</taxon>
        <taxon>Gnetidae</taxon>
        <taxon>Welwitschiales</taxon>
        <taxon>Welwitschiaceae</taxon>
        <taxon>Welwitschia</taxon>
    </lineage>
</organism>
<dbReference type="GO" id="GO:0006412">
    <property type="term" value="P:translation"/>
    <property type="evidence" value="ECO:0007669"/>
    <property type="project" value="InterPro"/>
</dbReference>
<keyword evidence="6" id="KW-0934">Plastid</keyword>
<evidence type="ECO:0000256" key="5">
    <source>
        <dbReference type="RuleBase" id="RU003919"/>
    </source>
</evidence>
<evidence type="ECO:0000313" key="6">
    <source>
        <dbReference type="EMBL" id="AMA21036.1"/>
    </source>
</evidence>
<evidence type="ECO:0000256" key="2">
    <source>
        <dbReference type="ARBA" id="ARBA00022980"/>
    </source>
</evidence>
<dbReference type="EMBL" id="KT347148">
    <property type="protein sequence ID" value="AMA21036.1"/>
    <property type="molecule type" value="Genomic_DNA"/>
</dbReference>
<dbReference type="SMART" id="SM01387">
    <property type="entry name" value="Ribosomal_S15"/>
    <property type="match status" value="1"/>
</dbReference>
<comment type="similarity">
    <text evidence="1 5">Belongs to the universal ribosomal protein uS15 family.</text>
</comment>
<dbReference type="GO" id="GO:0005840">
    <property type="term" value="C:ribosome"/>
    <property type="evidence" value="ECO:0007669"/>
    <property type="project" value="UniProtKB-KW"/>
</dbReference>
<keyword evidence="2 5" id="KW-0689">Ribosomal protein</keyword>
<evidence type="ECO:0000256" key="1">
    <source>
        <dbReference type="ARBA" id="ARBA00008434"/>
    </source>
</evidence>
<sequence>MTNMTNQISNNTGSVQSQVRFLTDRIQKLSRHLGTHKKDFSCQRSIRKLLIKRKRLLLYLYKKDKTGYNQVKS</sequence>
<evidence type="ECO:0000256" key="4">
    <source>
        <dbReference type="ARBA" id="ARBA00035250"/>
    </source>
</evidence>
<dbReference type="Pfam" id="PF00312">
    <property type="entry name" value="Ribosomal_S15"/>
    <property type="match status" value="1"/>
</dbReference>
<dbReference type="RefSeq" id="YP_001876625.1">
    <property type="nucleotide sequence ID" value="NC_010654.1"/>
</dbReference>
<protein>
    <recommendedName>
        <fullName evidence="4">Small ribosomal subunit protein uS15c</fullName>
    </recommendedName>
</protein>
<dbReference type="GO" id="GO:0003735">
    <property type="term" value="F:structural constituent of ribosome"/>
    <property type="evidence" value="ECO:0007669"/>
    <property type="project" value="InterPro"/>
</dbReference>
<reference evidence="6" key="1">
    <citation type="journal article" date="2016" name="Mol. Biol. Evol.">
        <title>Ginkgo and Welwitschia Mitogenomes Reveal Extreme Contrasts in Gymnosperm Mitochondrial Evolution.</title>
        <authorList>
            <person name="Guo W."/>
            <person name="Grewe F."/>
            <person name="Fan W."/>
            <person name="Young G.J."/>
            <person name="Knoop V."/>
            <person name="Palmer J.D."/>
            <person name="Mower J.P."/>
        </authorList>
    </citation>
    <scope>NUCLEOTIDE SEQUENCE</scope>
</reference>
<evidence type="ECO:0000256" key="3">
    <source>
        <dbReference type="ARBA" id="ARBA00023274"/>
    </source>
</evidence>
<gene>
    <name evidence="6" type="primary">rps15</name>
</gene>
<accession>A0A125QY82</accession>
<dbReference type="HAMAP" id="MF_01343_B">
    <property type="entry name" value="Ribosomal_uS15_B"/>
    <property type="match status" value="1"/>
</dbReference>
<dbReference type="GO" id="GO:1990904">
    <property type="term" value="C:ribonucleoprotein complex"/>
    <property type="evidence" value="ECO:0007669"/>
    <property type="project" value="UniProtKB-KW"/>
</dbReference>
<dbReference type="SMR" id="A0A125QY82"/>
<geneLocation type="plastid" evidence="6"/>
<name>A0A125QY82_WELMI</name>
<dbReference type="GeneID" id="6276171"/>
<dbReference type="AlphaFoldDB" id="A0A125QY82"/>
<dbReference type="GO" id="GO:0005737">
    <property type="term" value="C:cytoplasm"/>
    <property type="evidence" value="ECO:0007669"/>
    <property type="project" value="UniProtKB-ARBA"/>
</dbReference>
<dbReference type="PANTHER" id="PTHR23321:SF26">
    <property type="entry name" value="SMALL RIBOSOMAL SUBUNIT PROTEIN US15M"/>
    <property type="match status" value="1"/>
</dbReference>
<proteinExistence type="inferred from homology"/>
<dbReference type="InterPro" id="IPR005290">
    <property type="entry name" value="Ribosomal_uS15_bac-type"/>
</dbReference>
<dbReference type="InterPro" id="IPR009068">
    <property type="entry name" value="uS15_NS1_RNA-bd_sf"/>
</dbReference>
<keyword evidence="3 5" id="KW-0687">Ribonucleoprotein</keyword>
<dbReference type="SUPFAM" id="SSF47060">
    <property type="entry name" value="S15/NS1 RNA-binding domain"/>
    <property type="match status" value="1"/>
</dbReference>
<dbReference type="PANTHER" id="PTHR23321">
    <property type="entry name" value="RIBOSOMAL PROTEIN S15, BACTERIAL AND ORGANELLAR"/>
    <property type="match status" value="1"/>
</dbReference>